<reference evidence="2" key="1">
    <citation type="submission" date="2015-04" db="EMBL/GenBank/DDBJ databases">
        <title>Physiological reanalysis, assessment of diazotrophy, and genome sequences of multiple isolates of Streptomyces thermoautotrophicus.</title>
        <authorList>
            <person name="MacKellar D.C."/>
            <person name="Lieber L."/>
            <person name="Norman J."/>
            <person name="Bolger A."/>
            <person name="Tobin C."/>
            <person name="Murray J.W."/>
            <person name="Chang R."/>
            <person name="Ford T."/>
            <person name="Nguyen P.Q."/>
            <person name="Woodward J."/>
            <person name="Permingeat H."/>
            <person name="Joshi N.S."/>
            <person name="Silver P.A."/>
            <person name="Usadel B."/>
            <person name="Rutherford A.W."/>
            <person name="Friesen M."/>
            <person name="Prell J."/>
        </authorList>
    </citation>
    <scope>NUCLEOTIDE SEQUENCE [LARGE SCALE GENOMIC DNA]</scope>
    <source>
        <strain evidence="2">H1</strain>
    </source>
</reference>
<dbReference type="EMBL" id="LAXD01000001">
    <property type="protein sequence ID" value="KWW99242.1"/>
    <property type="molecule type" value="Genomic_DNA"/>
</dbReference>
<dbReference type="PATRIC" id="fig|1469144.10.peg.991"/>
<dbReference type="OrthoDB" id="4086734at2"/>
<dbReference type="Proteomes" id="UP000070188">
    <property type="component" value="Unassembled WGS sequence"/>
</dbReference>
<dbReference type="RefSeq" id="WP_066884408.1">
    <property type="nucleotide sequence ID" value="NZ_LAXD01000001.1"/>
</dbReference>
<dbReference type="AlphaFoldDB" id="A0A132MN10"/>
<organism evidence="1 2">
    <name type="scientific">Carbonactinospora thermoautotrophica</name>
    <dbReference type="NCBI Taxonomy" id="1469144"/>
    <lineage>
        <taxon>Bacteria</taxon>
        <taxon>Bacillati</taxon>
        <taxon>Actinomycetota</taxon>
        <taxon>Actinomycetes</taxon>
        <taxon>Kitasatosporales</taxon>
        <taxon>Carbonactinosporaceae</taxon>
        <taxon>Carbonactinospora</taxon>
    </lineage>
</organism>
<gene>
    <name evidence="1" type="ORF">LI90_876</name>
</gene>
<sequence length="238" mass="26227">MITREEAQRFAEQWVARGAPPGAALRAAVHEFDLGYVVWPQDPPGAPPLLGAGRGVIDKETGELSVFPSVPVDVVVEQYRQRRAQNPPPPRTFDPAAELRRDLRRKAAPATVAHLTVGGRLLRVRSKKGDGELNHHPLVREFLEALPVEYRERGYDRCAEAVALSDALHEEDARRRAAGLPPITLEEARTGFFRGANVVTYRVREPGDPVGGQDGPPCLSCLLLLRHFGFELSLPQEG</sequence>
<dbReference type="STRING" id="1469144.LI90_876"/>
<keyword evidence="2" id="KW-1185">Reference proteome</keyword>
<accession>A0A132MN10</accession>
<dbReference type="InterPro" id="IPR025968">
    <property type="entry name" value="YwqJ_deaminase"/>
</dbReference>
<proteinExistence type="predicted"/>
<name>A0A132MN10_9ACTN</name>
<evidence type="ECO:0000313" key="1">
    <source>
        <dbReference type="EMBL" id="KWW99242.1"/>
    </source>
</evidence>
<comment type="caution">
    <text evidence="1">The sequence shown here is derived from an EMBL/GenBank/DDBJ whole genome shotgun (WGS) entry which is preliminary data.</text>
</comment>
<dbReference type="Pfam" id="PF14431">
    <property type="entry name" value="YwqJ-deaminase"/>
    <property type="match status" value="1"/>
</dbReference>
<evidence type="ECO:0000313" key="2">
    <source>
        <dbReference type="Proteomes" id="UP000070188"/>
    </source>
</evidence>
<protein>
    <recommendedName>
        <fullName evidence="3">YwqJ-like deaminase</fullName>
    </recommendedName>
</protein>
<evidence type="ECO:0008006" key="3">
    <source>
        <dbReference type="Google" id="ProtNLM"/>
    </source>
</evidence>